<dbReference type="Gene3D" id="3.40.50.720">
    <property type="entry name" value="NAD(P)-binding Rossmann-like Domain"/>
    <property type="match status" value="1"/>
</dbReference>
<gene>
    <name evidence="2" type="ORF">FJQ98_06470</name>
</gene>
<dbReference type="InterPro" id="IPR036291">
    <property type="entry name" value="NAD(P)-bd_dom_sf"/>
</dbReference>
<dbReference type="InterPro" id="IPR002347">
    <property type="entry name" value="SDR_fam"/>
</dbReference>
<dbReference type="CDD" id="cd05233">
    <property type="entry name" value="SDR_c"/>
    <property type="match status" value="1"/>
</dbReference>
<evidence type="ECO:0000313" key="3">
    <source>
        <dbReference type="Proteomes" id="UP000596049"/>
    </source>
</evidence>
<dbReference type="PRINTS" id="PR00081">
    <property type="entry name" value="GDHRDH"/>
</dbReference>
<evidence type="ECO:0000256" key="1">
    <source>
        <dbReference type="ARBA" id="ARBA00006484"/>
    </source>
</evidence>
<keyword evidence="3" id="KW-1185">Reference proteome</keyword>
<dbReference type="SUPFAM" id="SSF51735">
    <property type="entry name" value="NAD(P)-binding Rossmann-fold domains"/>
    <property type="match status" value="1"/>
</dbReference>
<dbReference type="Proteomes" id="UP000596049">
    <property type="component" value="Chromosome"/>
</dbReference>
<dbReference type="InterPro" id="IPR050259">
    <property type="entry name" value="SDR"/>
</dbReference>
<sequence length="243" mass="26671">MKKFALVLGASGGIGRTICQSLAEDGWSIYIHFSNNEKAAQALYCSLSENFPAQEFMLVQGDFFRKVSGAQLLASQIFNVQAIVFANGQAHYSLLEDTTVEDMDALWRVHVQNPMRLTALLSSKLRAHDVSYVLFIGSIWGEAGSAGEALYATVKGAQHAFVKSYAKEAALSRIRVNAIAPGFINTSMNSHLSEDELEYILEDIPLGTIGQTTDVAEMVRFYLSGKADYVTGQIIRLNGGWYI</sequence>
<evidence type="ECO:0000313" key="2">
    <source>
        <dbReference type="EMBL" id="QQP13692.1"/>
    </source>
</evidence>
<dbReference type="Pfam" id="PF13561">
    <property type="entry name" value="adh_short_C2"/>
    <property type="match status" value="1"/>
</dbReference>
<dbReference type="PANTHER" id="PTHR42879">
    <property type="entry name" value="3-OXOACYL-(ACYL-CARRIER-PROTEIN) REDUCTASE"/>
    <property type="match status" value="1"/>
</dbReference>
<dbReference type="PANTHER" id="PTHR42879:SF2">
    <property type="entry name" value="3-OXOACYL-[ACYL-CARRIER-PROTEIN] REDUCTASE FABG"/>
    <property type="match status" value="1"/>
</dbReference>
<reference evidence="2 3" key="1">
    <citation type="submission" date="2020-01" db="EMBL/GenBank/DDBJ databases">
        <authorList>
            <person name="Liu G."/>
            <person name="Liu B."/>
        </authorList>
    </citation>
    <scope>NUCLEOTIDE SEQUENCE [LARGE SCALE GENOMIC DNA]</scope>
    <source>
        <strain evidence="2 3">FJAT-51161</strain>
    </source>
</reference>
<name>A0ABX7AUP9_9BACI</name>
<protein>
    <submittedName>
        <fullName evidence="2">SDR family oxidoreductase</fullName>
    </submittedName>
</protein>
<dbReference type="NCBIfam" id="NF047420">
    <property type="entry name" value="EF_P_mod_YmfI"/>
    <property type="match status" value="1"/>
</dbReference>
<dbReference type="EMBL" id="CP067341">
    <property type="protein sequence ID" value="QQP13692.1"/>
    <property type="molecule type" value="Genomic_DNA"/>
</dbReference>
<dbReference type="RefSeq" id="WP_201406655.1">
    <property type="nucleotide sequence ID" value="NZ_CP067341.1"/>
</dbReference>
<proteinExistence type="inferred from homology"/>
<organism evidence="2 3">
    <name type="scientific">Lysinibacillus agricola</name>
    <dbReference type="NCBI Taxonomy" id="2590012"/>
    <lineage>
        <taxon>Bacteria</taxon>
        <taxon>Bacillati</taxon>
        <taxon>Bacillota</taxon>
        <taxon>Bacilli</taxon>
        <taxon>Bacillales</taxon>
        <taxon>Bacillaceae</taxon>
        <taxon>Lysinibacillus</taxon>
    </lineage>
</organism>
<accession>A0ABX7AUP9</accession>
<comment type="similarity">
    <text evidence="1">Belongs to the short-chain dehydrogenases/reductases (SDR) family.</text>
</comment>